<evidence type="ECO:0000313" key="2">
    <source>
        <dbReference type="EMBL" id="KAK8016885.1"/>
    </source>
</evidence>
<accession>A0ABR1RPM3</accession>
<dbReference type="Gene3D" id="3.20.20.150">
    <property type="entry name" value="Divalent-metal-dependent TIM barrel enzymes"/>
    <property type="match status" value="1"/>
</dbReference>
<reference evidence="2 3" key="1">
    <citation type="submission" date="2023-01" db="EMBL/GenBank/DDBJ databases">
        <title>Analysis of 21 Apiospora genomes using comparative genomics revels a genus with tremendous synthesis potential of carbohydrate active enzymes and secondary metabolites.</title>
        <authorList>
            <person name="Sorensen T."/>
        </authorList>
    </citation>
    <scope>NUCLEOTIDE SEQUENCE [LARGE SCALE GENOMIC DNA]</scope>
    <source>
        <strain evidence="2 3">CBS 33761</strain>
    </source>
</reference>
<proteinExistence type="predicted"/>
<dbReference type="PANTHER" id="PTHR12110:SF21">
    <property type="entry name" value="XYLOSE ISOMERASE-LIKE TIM BARREL DOMAIN-CONTAINING PROTEIN"/>
    <property type="match status" value="1"/>
</dbReference>
<dbReference type="InterPro" id="IPR050312">
    <property type="entry name" value="IolE/XylAMocC-like"/>
</dbReference>
<keyword evidence="3" id="KW-1185">Reference proteome</keyword>
<comment type="caution">
    <text evidence="2">The sequence shown here is derived from an EMBL/GenBank/DDBJ whole genome shotgun (WGS) entry which is preliminary data.</text>
</comment>
<gene>
    <name evidence="2" type="ORF">PG993_015074</name>
</gene>
<dbReference type="InterPro" id="IPR036237">
    <property type="entry name" value="Xyl_isomerase-like_sf"/>
</dbReference>
<dbReference type="EMBL" id="JAQQWK010000014">
    <property type="protein sequence ID" value="KAK8016885.1"/>
    <property type="molecule type" value="Genomic_DNA"/>
</dbReference>
<protein>
    <submittedName>
        <fullName evidence="2">Xylose isomerase-like TIM barrel</fullName>
    </submittedName>
</protein>
<dbReference type="Proteomes" id="UP001444661">
    <property type="component" value="Unassembled WGS sequence"/>
</dbReference>
<evidence type="ECO:0000313" key="3">
    <source>
        <dbReference type="Proteomes" id="UP001444661"/>
    </source>
</evidence>
<dbReference type="PANTHER" id="PTHR12110">
    <property type="entry name" value="HYDROXYPYRUVATE ISOMERASE"/>
    <property type="match status" value="1"/>
</dbReference>
<dbReference type="SUPFAM" id="SSF51658">
    <property type="entry name" value="Xylose isomerase-like"/>
    <property type="match status" value="1"/>
</dbReference>
<dbReference type="Pfam" id="PF01261">
    <property type="entry name" value="AP_endonuc_2"/>
    <property type="match status" value="1"/>
</dbReference>
<name>A0ABR1RPM3_9PEZI</name>
<organism evidence="2 3">
    <name type="scientific">Apiospora rasikravindrae</name>
    <dbReference type="NCBI Taxonomy" id="990691"/>
    <lineage>
        <taxon>Eukaryota</taxon>
        <taxon>Fungi</taxon>
        <taxon>Dikarya</taxon>
        <taxon>Ascomycota</taxon>
        <taxon>Pezizomycotina</taxon>
        <taxon>Sordariomycetes</taxon>
        <taxon>Xylariomycetidae</taxon>
        <taxon>Amphisphaeriales</taxon>
        <taxon>Apiosporaceae</taxon>
        <taxon>Apiospora</taxon>
    </lineage>
</organism>
<dbReference type="InterPro" id="IPR013022">
    <property type="entry name" value="Xyl_isomerase-like_TIM-brl"/>
</dbReference>
<feature type="domain" description="Xylose isomerase-like TIM barrel" evidence="1">
    <location>
        <begin position="26"/>
        <end position="322"/>
    </location>
</feature>
<sequence>MPCRLAITSMSLGRCYAGHSLSHKLDMAHAYGYKGIELFHEDLADLASQLRRQSSISVEESELEAASLIRQMCRARDLAILCLQPFAGYEGLLDRAEQARRLDQLRFWFRLAKELGTDMVQIPSSFLPASQCTGDRARIVADLRRVADMGRAEGIRFVYEALCFGTHTDTWEASWAIVQAVDRPNFGLCLDTFNIAGRVYADPASPTGCCGADAPAAVQASLARLRAAVDVAKVFYVQVVDAERLASPLRPGHAFYDAQQPARMSWSRNCRLFYGERDRGAYLPVRDVARAIFHGLGFEGWVSLELFHRRMADRDAGVPRELARRGAVSWRKLVGDMQLRIEDEVYDERVGDLVGGGETMKKGSIASHGDRERVVASL</sequence>
<evidence type="ECO:0000259" key="1">
    <source>
        <dbReference type="Pfam" id="PF01261"/>
    </source>
</evidence>